<dbReference type="InterPro" id="IPR006668">
    <property type="entry name" value="Mg_transptr_MgtE_intracell_dom"/>
</dbReference>
<keyword evidence="2" id="KW-1133">Transmembrane helix</keyword>
<evidence type="ECO:0000313" key="4">
    <source>
        <dbReference type="EMBL" id="KYZ77291.1"/>
    </source>
</evidence>
<dbReference type="Pfam" id="PF03448">
    <property type="entry name" value="MgtE_N"/>
    <property type="match status" value="1"/>
</dbReference>
<feature type="region of interest" description="Disordered" evidence="1">
    <location>
        <begin position="1"/>
        <end position="26"/>
    </location>
</feature>
<evidence type="ECO:0000256" key="2">
    <source>
        <dbReference type="SAM" id="Phobius"/>
    </source>
</evidence>
<dbReference type="Proteomes" id="UP000076268">
    <property type="component" value="Unassembled WGS sequence"/>
</dbReference>
<dbReference type="AlphaFoldDB" id="A0A154BTN8"/>
<comment type="caution">
    <text evidence="4">The sequence shown here is derived from an EMBL/GenBank/DDBJ whole genome shotgun (WGS) entry which is preliminary data.</text>
</comment>
<organism evidence="4 5">
    <name type="scientific">Anaerosporomusa subterranea</name>
    <dbReference type="NCBI Taxonomy" id="1794912"/>
    <lineage>
        <taxon>Bacteria</taxon>
        <taxon>Bacillati</taxon>
        <taxon>Bacillota</taxon>
        <taxon>Negativicutes</taxon>
        <taxon>Acetonemataceae</taxon>
        <taxon>Anaerosporomusa</taxon>
    </lineage>
</organism>
<accession>A0A154BTN8</accession>
<name>A0A154BTN8_ANASB</name>
<dbReference type="OrthoDB" id="1682943at2"/>
<feature type="domain" description="Magnesium transporter MgtE intracellular" evidence="3">
    <location>
        <begin position="159"/>
        <end position="210"/>
    </location>
</feature>
<proteinExistence type="predicted"/>
<dbReference type="SUPFAM" id="SSF158791">
    <property type="entry name" value="MgtE N-terminal domain-like"/>
    <property type="match status" value="1"/>
</dbReference>
<dbReference type="STRING" id="1794912.AXX12_03950"/>
<protein>
    <recommendedName>
        <fullName evidence="3">Magnesium transporter MgtE intracellular domain-containing protein</fullName>
    </recommendedName>
</protein>
<feature type="transmembrane region" description="Helical" evidence="2">
    <location>
        <begin position="41"/>
        <end position="62"/>
    </location>
</feature>
<evidence type="ECO:0000313" key="5">
    <source>
        <dbReference type="Proteomes" id="UP000076268"/>
    </source>
</evidence>
<evidence type="ECO:0000259" key="3">
    <source>
        <dbReference type="Pfam" id="PF03448"/>
    </source>
</evidence>
<dbReference type="EMBL" id="LSGP01000013">
    <property type="protein sequence ID" value="KYZ77291.1"/>
    <property type="molecule type" value="Genomic_DNA"/>
</dbReference>
<dbReference type="RefSeq" id="WP_066239367.1">
    <property type="nucleotide sequence ID" value="NZ_LSGP01000013.1"/>
</dbReference>
<gene>
    <name evidence="4" type="ORF">AXX12_03950</name>
</gene>
<sequence length="219" mass="24105">MAPTAVNRAGTNKQVDRKPSSEYSPVGVNKKTGLLKKMLRMFMLLLVLIAVLGAALFGAVHYKFLDLGQLDSRWGFSKYPIVGQLFKQTQPEQASNQSDSAVDAEPALPLAPLPPPLAVDVLPKPSARIPTIQIDDTELKKQAALKLEAEQKRLAKVSRLYDGMKPEEAAPILNELDDQTVILIFSKMEEERVAKIMTLLEPSRSARLSDAMLKGRVNS</sequence>
<keyword evidence="5" id="KW-1185">Reference proteome</keyword>
<reference evidence="4 5" key="1">
    <citation type="submission" date="2016-02" db="EMBL/GenBank/DDBJ databases">
        <title>Anaerosporomusa subterraneum gen. nov., sp. nov., a spore-forming obligate anaerobe isolated from saprolite.</title>
        <authorList>
            <person name="Choi J.K."/>
            <person name="Shah M."/>
            <person name="Yee N."/>
        </authorList>
    </citation>
    <scope>NUCLEOTIDE SEQUENCE [LARGE SCALE GENOMIC DNA]</scope>
    <source>
        <strain evidence="4 5">RU4</strain>
    </source>
</reference>
<keyword evidence="2" id="KW-0472">Membrane</keyword>
<evidence type="ECO:0000256" key="1">
    <source>
        <dbReference type="SAM" id="MobiDB-lite"/>
    </source>
</evidence>
<keyword evidence="2" id="KW-0812">Transmembrane</keyword>